<evidence type="ECO:0008006" key="3">
    <source>
        <dbReference type="Google" id="ProtNLM"/>
    </source>
</evidence>
<comment type="caution">
    <text evidence="1">The sequence shown here is derived from an EMBL/GenBank/DDBJ whole genome shotgun (WGS) entry which is preliminary data.</text>
</comment>
<name>A0ABV8CZ53_9STRE</name>
<dbReference type="RefSeq" id="WP_380429716.1">
    <property type="nucleotide sequence ID" value="NZ_JBHSAC010000017.1"/>
</dbReference>
<organism evidence="1 2">
    <name type="scientific">Streptococcus dentapri</name>
    <dbReference type="NCBI Taxonomy" id="573564"/>
    <lineage>
        <taxon>Bacteria</taxon>
        <taxon>Bacillati</taxon>
        <taxon>Bacillota</taxon>
        <taxon>Bacilli</taxon>
        <taxon>Lactobacillales</taxon>
        <taxon>Streptococcaceae</taxon>
        <taxon>Streptococcus</taxon>
    </lineage>
</organism>
<sequence>MTGLAACGLNKNSREWIEKNRVSDIYKVYPTKNLEDLFKVFPNGFGIRQSYTGKDGVTYELNVEGDSDTKEIKGDLVKDPIGENKKVSDVSVEGDHYIFSDSEVKTYWPIDSFLFQHLTINQSYLDKLKEKEHSYNVQSGTFSISYELQDSSVKHLLHKKKVHITDFKISGYGNNYKYYYARTLKFKFNDSSIFSESINKLYD</sequence>
<gene>
    <name evidence="1" type="ORF">ACFOSE_01800</name>
</gene>
<dbReference type="EMBL" id="JBHSAC010000017">
    <property type="protein sequence ID" value="MFC3931533.1"/>
    <property type="molecule type" value="Genomic_DNA"/>
</dbReference>
<evidence type="ECO:0000313" key="1">
    <source>
        <dbReference type="EMBL" id="MFC3931533.1"/>
    </source>
</evidence>
<evidence type="ECO:0000313" key="2">
    <source>
        <dbReference type="Proteomes" id="UP001595901"/>
    </source>
</evidence>
<proteinExistence type="predicted"/>
<keyword evidence="2" id="KW-1185">Reference proteome</keyword>
<dbReference type="Proteomes" id="UP001595901">
    <property type="component" value="Unassembled WGS sequence"/>
</dbReference>
<accession>A0ABV8CZ53</accession>
<reference evidence="2" key="1">
    <citation type="journal article" date="2019" name="Int. J. Syst. Evol. Microbiol.">
        <title>The Global Catalogue of Microorganisms (GCM) 10K type strain sequencing project: providing services to taxonomists for standard genome sequencing and annotation.</title>
        <authorList>
            <consortium name="The Broad Institute Genomics Platform"/>
            <consortium name="The Broad Institute Genome Sequencing Center for Infectious Disease"/>
            <person name="Wu L."/>
            <person name="Ma J."/>
        </authorList>
    </citation>
    <scope>NUCLEOTIDE SEQUENCE [LARGE SCALE GENOMIC DNA]</scope>
    <source>
        <strain evidence="2">CCUG 58728</strain>
    </source>
</reference>
<protein>
    <recommendedName>
        <fullName evidence="3">Lipoprotein</fullName>
    </recommendedName>
</protein>